<accession>A0A9X3HUD2</accession>
<gene>
    <name evidence="1" type="ORF">MD483_22170</name>
</gene>
<dbReference type="RefSeq" id="WP_265689612.1">
    <property type="nucleotide sequence ID" value="NZ_JAKRRX010000268.1"/>
</dbReference>
<protein>
    <submittedName>
        <fullName evidence="1">Uncharacterized protein</fullName>
    </submittedName>
</protein>
<dbReference type="EMBL" id="JAKRRX010000268">
    <property type="protein sequence ID" value="MCW8336519.1"/>
    <property type="molecule type" value="Genomic_DNA"/>
</dbReference>
<dbReference type="AlphaFoldDB" id="A0A9X3HUD2"/>
<proteinExistence type="predicted"/>
<dbReference type="Proteomes" id="UP001155586">
    <property type="component" value="Unassembled WGS sequence"/>
</dbReference>
<keyword evidence="2" id="KW-1185">Reference proteome</keyword>
<comment type="caution">
    <text evidence="1">The sequence shown here is derived from an EMBL/GenBank/DDBJ whole genome shotgun (WGS) entry which is preliminary data.</text>
</comment>
<sequence>MIKNKTNALLLFSSAALLVAVVLETFVEPITLHGSSKMYVFDADCKNYKVTLVSHLVLTEDQFDITASFEESGVDGLFHVNYQIPVKRSLPFSLDTVNIRTNVDTNNITVNSLFESHWYRLSLREGNRVFLHKSLSHYDLELEPKSRNVLFDINGYWFTTKPAMYL</sequence>
<evidence type="ECO:0000313" key="2">
    <source>
        <dbReference type="Proteomes" id="UP001155586"/>
    </source>
</evidence>
<reference evidence="1" key="1">
    <citation type="submission" date="2022-02" db="EMBL/GenBank/DDBJ databases">
        <title>Vibrio sp. nov., a new bacterium isolated from Bohai sea, China.</title>
        <authorList>
            <person name="Yuan Y."/>
        </authorList>
    </citation>
    <scope>NUCLEOTIDE SEQUENCE</scope>
    <source>
        <strain evidence="1">DBSS07</strain>
    </source>
</reference>
<name>A0A9X3HUD2_9VIBR</name>
<organism evidence="1 2">
    <name type="scientific">Vibrio paucivorans</name>
    <dbReference type="NCBI Taxonomy" id="2829489"/>
    <lineage>
        <taxon>Bacteria</taxon>
        <taxon>Pseudomonadati</taxon>
        <taxon>Pseudomonadota</taxon>
        <taxon>Gammaproteobacteria</taxon>
        <taxon>Vibrionales</taxon>
        <taxon>Vibrionaceae</taxon>
        <taxon>Vibrio</taxon>
    </lineage>
</organism>
<evidence type="ECO:0000313" key="1">
    <source>
        <dbReference type="EMBL" id="MCW8336519.1"/>
    </source>
</evidence>